<dbReference type="InterPro" id="IPR021441">
    <property type="entry name" value="DUF3090"/>
</dbReference>
<keyword evidence="2" id="KW-1185">Reference proteome</keyword>
<organism evidence="1 2">
    <name type="scientific">Dietzia timorensis</name>
    <dbReference type="NCBI Taxonomy" id="499555"/>
    <lineage>
        <taxon>Bacteria</taxon>
        <taxon>Bacillati</taxon>
        <taxon>Actinomycetota</taxon>
        <taxon>Actinomycetes</taxon>
        <taxon>Mycobacteriales</taxon>
        <taxon>Dietziaceae</taxon>
        <taxon>Dietzia</taxon>
    </lineage>
</organism>
<evidence type="ECO:0000313" key="1">
    <source>
        <dbReference type="EMBL" id="ANI92423.1"/>
    </source>
</evidence>
<dbReference type="OrthoDB" id="156387at2"/>
<evidence type="ECO:0000313" key="2">
    <source>
        <dbReference type="Proteomes" id="UP000186104"/>
    </source>
</evidence>
<evidence type="ECO:0008006" key="3">
    <source>
        <dbReference type="Google" id="ProtNLM"/>
    </source>
</evidence>
<dbReference type="RefSeq" id="WP_067471162.1">
    <property type="nucleotide sequence ID" value="NZ_CP015961.1"/>
</dbReference>
<dbReference type="Pfam" id="PF11290">
    <property type="entry name" value="DUF3090"/>
    <property type="match status" value="1"/>
</dbReference>
<dbReference type="Proteomes" id="UP000186104">
    <property type="component" value="Chromosome"/>
</dbReference>
<dbReference type="EMBL" id="CP015961">
    <property type="protein sequence ID" value="ANI92423.1"/>
    <property type="molecule type" value="Genomic_DNA"/>
</dbReference>
<proteinExistence type="predicted"/>
<name>A0A173LKK9_9ACTN</name>
<dbReference type="KEGG" id="dtm:BJL86_1646"/>
<reference evidence="1 2" key="1">
    <citation type="submission" date="2016-06" db="EMBL/GenBank/DDBJ databases">
        <title>Complete genome sequence of a saline-alkali tolerant type strain Dietzia timorensis ID05-A0528T.</title>
        <authorList>
            <person name="Wu X."/>
        </authorList>
    </citation>
    <scope>NUCLEOTIDE SEQUENCE [LARGE SCALE GENOMIC DNA]</scope>
    <source>
        <strain evidence="1 2">ID05-A0528</strain>
    </source>
</reference>
<dbReference type="STRING" id="499555.BJL86_1646"/>
<dbReference type="AlphaFoldDB" id="A0A173LKK9"/>
<dbReference type="NCBIfam" id="TIGR03847">
    <property type="entry name" value="conserved hypothetical protein"/>
    <property type="match status" value="1"/>
</dbReference>
<accession>A0A173LKK9</accession>
<sequence>MSRIVHDFVDPDRFVLGTVGQPGERAFFVQASDGQRTVSLSLEKQHAKVLGESIDKMLNELAQNNPQLELPPSAQQLEDAEPLTMPVDPEFPLGAIALNWSQEASFVVIDLVSAENGMIADEEILDDENHEHDVVRIQLTPYSARQFSLRCQKVVDAGRAECPLCGELMSSQAHLCVRLNGYHKRSPAELAALLEN</sequence>
<protein>
    <recommendedName>
        <fullName evidence="3">DUF3090 family protein</fullName>
    </recommendedName>
</protein>
<gene>
    <name evidence="1" type="ORF">BJL86_1646</name>
</gene>